<feature type="transmembrane region" description="Helical" evidence="1">
    <location>
        <begin position="197"/>
        <end position="214"/>
    </location>
</feature>
<feature type="transmembrane region" description="Helical" evidence="1">
    <location>
        <begin position="168"/>
        <end position="185"/>
    </location>
</feature>
<comment type="caution">
    <text evidence="2">The sequence shown here is derived from an EMBL/GenBank/DDBJ whole genome shotgun (WGS) entry which is preliminary data.</text>
</comment>
<name>X6MDN1_RETFI</name>
<sequence length="261" mass="30770">MNKIRYNYAVHCLKVPFRDNGVLNAFPGKQLPIDTVNNERYETCGGFLYRMSVWMAYVGWLVYISVLSSKEYSKTTQCLVTVIFILFYLAQTAFIGTCLYTVYRNHTGRNGRLLWLLTAKTVQEFGPFSNDFLELTHAQYGSFAGTNEHLFMGLILCPIRIYSYIRTYMYTYMLCIIIMTFDSWRLQSRASFQKIKYIFMFASFFFFITWFCVVEGPDTHAKKKKPFQQIKHYNRFAHISGEREILLSLARKWLGAFSPFW</sequence>
<accession>X6MDN1</accession>
<reference evidence="2 3" key="1">
    <citation type="journal article" date="2013" name="Curr. Biol.">
        <title>The Genome of the Foraminiferan Reticulomyxa filosa.</title>
        <authorList>
            <person name="Glockner G."/>
            <person name="Hulsmann N."/>
            <person name="Schleicher M."/>
            <person name="Noegel A.A."/>
            <person name="Eichinger L."/>
            <person name="Gallinger C."/>
            <person name="Pawlowski J."/>
            <person name="Sierra R."/>
            <person name="Euteneuer U."/>
            <person name="Pillet L."/>
            <person name="Moustafa A."/>
            <person name="Platzer M."/>
            <person name="Groth M."/>
            <person name="Szafranski K."/>
            <person name="Schliwa M."/>
        </authorList>
    </citation>
    <scope>NUCLEOTIDE SEQUENCE [LARGE SCALE GENOMIC DNA]</scope>
</reference>
<evidence type="ECO:0000313" key="2">
    <source>
        <dbReference type="EMBL" id="ETO12128.1"/>
    </source>
</evidence>
<protein>
    <submittedName>
        <fullName evidence="2">Uncharacterized protein</fullName>
    </submittedName>
</protein>
<dbReference type="EMBL" id="ASPP01021695">
    <property type="protein sequence ID" value="ETO12128.1"/>
    <property type="molecule type" value="Genomic_DNA"/>
</dbReference>
<keyword evidence="1" id="KW-0812">Transmembrane</keyword>
<gene>
    <name evidence="2" type="ORF">RFI_25244</name>
</gene>
<dbReference type="Proteomes" id="UP000023152">
    <property type="component" value="Unassembled WGS sequence"/>
</dbReference>
<evidence type="ECO:0000313" key="3">
    <source>
        <dbReference type="Proteomes" id="UP000023152"/>
    </source>
</evidence>
<organism evidence="2 3">
    <name type="scientific">Reticulomyxa filosa</name>
    <dbReference type="NCBI Taxonomy" id="46433"/>
    <lineage>
        <taxon>Eukaryota</taxon>
        <taxon>Sar</taxon>
        <taxon>Rhizaria</taxon>
        <taxon>Retaria</taxon>
        <taxon>Foraminifera</taxon>
        <taxon>Monothalamids</taxon>
        <taxon>Reticulomyxidae</taxon>
        <taxon>Reticulomyxa</taxon>
    </lineage>
</organism>
<keyword evidence="1" id="KW-0472">Membrane</keyword>
<keyword evidence="3" id="KW-1185">Reference proteome</keyword>
<feature type="transmembrane region" description="Helical" evidence="1">
    <location>
        <begin position="79"/>
        <end position="103"/>
    </location>
</feature>
<proteinExistence type="predicted"/>
<keyword evidence="1" id="KW-1133">Transmembrane helix</keyword>
<feature type="transmembrane region" description="Helical" evidence="1">
    <location>
        <begin position="47"/>
        <end position="67"/>
    </location>
</feature>
<dbReference type="AlphaFoldDB" id="X6MDN1"/>
<evidence type="ECO:0000256" key="1">
    <source>
        <dbReference type="SAM" id="Phobius"/>
    </source>
</evidence>